<comment type="caution">
    <text evidence="4">The sequence shown here is derived from an EMBL/GenBank/DDBJ whole genome shotgun (WGS) entry which is preliminary data.</text>
</comment>
<proteinExistence type="predicted"/>
<dbReference type="InterPro" id="IPR014729">
    <property type="entry name" value="Rossmann-like_a/b/a_fold"/>
</dbReference>
<dbReference type="InterPro" id="IPR050385">
    <property type="entry name" value="Archaeal_FAD_synthase"/>
</dbReference>
<evidence type="ECO:0000256" key="1">
    <source>
        <dbReference type="ARBA" id="ARBA00022679"/>
    </source>
</evidence>
<dbReference type="NCBIfam" id="TIGR00125">
    <property type="entry name" value="cyt_tran_rel"/>
    <property type="match status" value="1"/>
</dbReference>
<dbReference type="STRING" id="1802525.A2975_03345"/>
<accession>A0A1F8C387</accession>
<dbReference type="InterPro" id="IPR004821">
    <property type="entry name" value="Cyt_trans-like"/>
</dbReference>
<evidence type="ECO:0000313" key="5">
    <source>
        <dbReference type="Proteomes" id="UP000178429"/>
    </source>
</evidence>
<dbReference type="Gene3D" id="3.40.50.620">
    <property type="entry name" value="HUPs"/>
    <property type="match status" value="1"/>
</dbReference>
<protein>
    <recommendedName>
        <fullName evidence="3">Cytidyltransferase-like domain-containing protein</fullName>
    </recommendedName>
</protein>
<evidence type="ECO:0000256" key="2">
    <source>
        <dbReference type="ARBA" id="ARBA00022695"/>
    </source>
</evidence>
<keyword evidence="1" id="KW-0808">Transferase</keyword>
<dbReference type="PANTHER" id="PTHR43793">
    <property type="entry name" value="FAD SYNTHASE"/>
    <property type="match status" value="1"/>
</dbReference>
<keyword evidence="2" id="KW-0548">Nucleotidyltransferase</keyword>
<feature type="domain" description="Cytidyltransferase-like" evidence="3">
    <location>
        <begin position="27"/>
        <end position="160"/>
    </location>
</feature>
<dbReference type="SUPFAM" id="SSF52374">
    <property type="entry name" value="Nucleotidylyl transferase"/>
    <property type="match status" value="1"/>
</dbReference>
<sequence length="168" mass="19130">MGKIKKLDEVAKIVKSLRQEGQKVGLITGCFDILHIGHIELFRFAKKHVDVLVVGLENDQSIKITKGKNRPIHKLSQRAETLSDLSTIDFIFPIETIIRFNNPDTAGGEYRKIYKKIRPNFIISNDKADKYWRQKQSDAAGVGAKLILDEKRKTSSTTRIAQKLKIEN</sequence>
<dbReference type="Pfam" id="PF01467">
    <property type="entry name" value="CTP_transf_like"/>
    <property type="match status" value="1"/>
</dbReference>
<dbReference type="AlphaFoldDB" id="A0A1F8C387"/>
<dbReference type="Proteomes" id="UP000178429">
    <property type="component" value="Unassembled WGS sequence"/>
</dbReference>
<evidence type="ECO:0000259" key="3">
    <source>
        <dbReference type="Pfam" id="PF01467"/>
    </source>
</evidence>
<reference evidence="4 5" key="1">
    <citation type="journal article" date="2016" name="Nat. Commun.">
        <title>Thousands of microbial genomes shed light on interconnected biogeochemical processes in an aquifer system.</title>
        <authorList>
            <person name="Anantharaman K."/>
            <person name="Brown C.T."/>
            <person name="Hug L.A."/>
            <person name="Sharon I."/>
            <person name="Castelle C.J."/>
            <person name="Probst A.J."/>
            <person name="Thomas B.C."/>
            <person name="Singh A."/>
            <person name="Wilkins M.J."/>
            <person name="Karaoz U."/>
            <person name="Brodie E.L."/>
            <person name="Williams K.H."/>
            <person name="Hubbard S.S."/>
            <person name="Banfield J.F."/>
        </authorList>
    </citation>
    <scope>NUCLEOTIDE SEQUENCE [LARGE SCALE GENOMIC DNA]</scope>
</reference>
<dbReference type="GO" id="GO:0016779">
    <property type="term" value="F:nucleotidyltransferase activity"/>
    <property type="evidence" value="ECO:0007669"/>
    <property type="project" value="UniProtKB-KW"/>
</dbReference>
<name>A0A1F8C387_9BACT</name>
<dbReference type="PANTHER" id="PTHR43793:SF1">
    <property type="entry name" value="FAD SYNTHASE"/>
    <property type="match status" value="1"/>
</dbReference>
<dbReference type="EMBL" id="MGHL01000006">
    <property type="protein sequence ID" value="OGM70085.1"/>
    <property type="molecule type" value="Genomic_DNA"/>
</dbReference>
<organism evidence="4 5">
    <name type="scientific">Candidatus Woesebacteria bacterium RIFCSPLOWO2_01_FULL_44_14</name>
    <dbReference type="NCBI Taxonomy" id="1802525"/>
    <lineage>
        <taxon>Bacteria</taxon>
        <taxon>Candidatus Woeseibacteriota</taxon>
    </lineage>
</organism>
<evidence type="ECO:0000313" key="4">
    <source>
        <dbReference type="EMBL" id="OGM70085.1"/>
    </source>
</evidence>
<gene>
    <name evidence="4" type="ORF">A2975_03345</name>
</gene>